<name>A0A1W1UU35_9BACT</name>
<keyword evidence="3 6" id="KW-0418">Kinase</keyword>
<comment type="similarity">
    <text evidence="1">Belongs to the FGGY kinase family.</text>
</comment>
<dbReference type="Pfam" id="PF00370">
    <property type="entry name" value="FGGY_N"/>
    <property type="match status" value="1"/>
</dbReference>
<dbReference type="OrthoDB" id="9805576at2"/>
<dbReference type="AlphaFoldDB" id="A0A1W1UU35"/>
<feature type="domain" description="Carbohydrate kinase FGGY C-terminal" evidence="5">
    <location>
        <begin position="260"/>
        <end position="405"/>
    </location>
</feature>
<keyword evidence="7" id="KW-1185">Reference proteome</keyword>
<evidence type="ECO:0000256" key="3">
    <source>
        <dbReference type="ARBA" id="ARBA00022777"/>
    </source>
</evidence>
<organism evidence="6 7">
    <name type="scientific">Hymenobacter roseosalivarius DSM 11622</name>
    <dbReference type="NCBI Taxonomy" id="645990"/>
    <lineage>
        <taxon>Bacteria</taxon>
        <taxon>Pseudomonadati</taxon>
        <taxon>Bacteroidota</taxon>
        <taxon>Cytophagia</taxon>
        <taxon>Cytophagales</taxon>
        <taxon>Hymenobacteraceae</taxon>
        <taxon>Hymenobacter</taxon>
    </lineage>
</organism>
<dbReference type="InterPro" id="IPR043129">
    <property type="entry name" value="ATPase_NBD"/>
</dbReference>
<dbReference type="InterPro" id="IPR018485">
    <property type="entry name" value="FGGY_C"/>
</dbReference>
<dbReference type="GO" id="GO:0005975">
    <property type="term" value="P:carbohydrate metabolic process"/>
    <property type="evidence" value="ECO:0007669"/>
    <property type="project" value="InterPro"/>
</dbReference>
<evidence type="ECO:0000256" key="1">
    <source>
        <dbReference type="ARBA" id="ARBA00009156"/>
    </source>
</evidence>
<evidence type="ECO:0000259" key="5">
    <source>
        <dbReference type="Pfam" id="PF02782"/>
    </source>
</evidence>
<evidence type="ECO:0000313" key="7">
    <source>
        <dbReference type="Proteomes" id="UP000192266"/>
    </source>
</evidence>
<dbReference type="Pfam" id="PF02782">
    <property type="entry name" value="FGGY_C"/>
    <property type="match status" value="1"/>
</dbReference>
<dbReference type="InterPro" id="IPR000577">
    <property type="entry name" value="Carb_kinase_FGGY"/>
</dbReference>
<dbReference type="Gene3D" id="3.30.420.40">
    <property type="match status" value="2"/>
</dbReference>
<proteinExistence type="inferred from homology"/>
<dbReference type="PANTHER" id="PTHR43095">
    <property type="entry name" value="SUGAR KINASE"/>
    <property type="match status" value="1"/>
</dbReference>
<dbReference type="SUPFAM" id="SSF53067">
    <property type="entry name" value="Actin-like ATPase domain"/>
    <property type="match status" value="2"/>
</dbReference>
<sequence length="508" mass="55614">MKYLLGYDIGSSSIKVALLSVDTGKCVASVTSPKKEMEIAAEVAGWAEQRPERWWQEVVNATRELKSEYGFDASLVAGIGITYQMHGLVLLDKDGKVLRPAIIWCDSRAVDFGNQAFAEMGEEYCLQNFLNSPGNFTASKLKWVKENEPAIYEQIYKIQLPGDYIAYQLTGQMQTTVSGLSEGVFWNFREQRIAQELLDYYGISRDLLPDIIDTFAPQGQLTPEAALELGLHAGTPISYRAGDQPNNAFSLNVLQPGEIAATAGTSGVVYGITDGPASDPHSRVNAFAHVNSTPEQPRNGVLMCMNGTGILNSWLRKIVGEMPYDEMNQLAAQAPIGSEGLLFLPFGNGAERILENRPTEAELRGLSFNIHSQAHVLRAAQEGIVFALNYGMDIMRSMGVQVQKVRAGNTNMFLSPVFREAFVNTGNVTLELYNTDAAQGAARGAGIGVGVYASPAEAFGSLERILTLEPTPELQTQYQTAYARWHQALTQQILSHTTTQTDVVQHAF</sequence>
<gene>
    <name evidence="6" type="ORF">SAMN00120144_3400</name>
</gene>
<evidence type="ECO:0000313" key="6">
    <source>
        <dbReference type="EMBL" id="SMB84560.1"/>
    </source>
</evidence>
<dbReference type="CDD" id="cd07809">
    <property type="entry name" value="ASKHA_NBD_FGGY_BaXK-like"/>
    <property type="match status" value="1"/>
</dbReference>
<dbReference type="PANTHER" id="PTHR43095:SF5">
    <property type="entry name" value="XYLULOSE KINASE"/>
    <property type="match status" value="1"/>
</dbReference>
<accession>A0A1W1UU35</accession>
<feature type="domain" description="Carbohydrate kinase FGGY N-terminal" evidence="4">
    <location>
        <begin position="3"/>
        <end position="248"/>
    </location>
</feature>
<evidence type="ECO:0000259" key="4">
    <source>
        <dbReference type="Pfam" id="PF00370"/>
    </source>
</evidence>
<dbReference type="InterPro" id="IPR018484">
    <property type="entry name" value="FGGY_N"/>
</dbReference>
<dbReference type="GO" id="GO:0016301">
    <property type="term" value="F:kinase activity"/>
    <property type="evidence" value="ECO:0007669"/>
    <property type="project" value="UniProtKB-KW"/>
</dbReference>
<dbReference type="PIRSF" id="PIRSF000538">
    <property type="entry name" value="GlpK"/>
    <property type="match status" value="1"/>
</dbReference>
<dbReference type="RefSeq" id="WP_084443742.1">
    <property type="nucleotide sequence ID" value="NZ_FWWW01000040.1"/>
</dbReference>
<keyword evidence="2" id="KW-0808">Transferase</keyword>
<dbReference type="Proteomes" id="UP000192266">
    <property type="component" value="Unassembled WGS sequence"/>
</dbReference>
<reference evidence="6 7" key="1">
    <citation type="submission" date="2017-04" db="EMBL/GenBank/DDBJ databases">
        <authorList>
            <person name="Afonso C.L."/>
            <person name="Miller P.J."/>
            <person name="Scott M.A."/>
            <person name="Spackman E."/>
            <person name="Goraichik I."/>
            <person name="Dimitrov K.M."/>
            <person name="Suarez D.L."/>
            <person name="Swayne D.E."/>
        </authorList>
    </citation>
    <scope>NUCLEOTIDE SEQUENCE [LARGE SCALE GENOMIC DNA]</scope>
    <source>
        <strain evidence="6 7">DSM 11622</strain>
    </source>
</reference>
<dbReference type="STRING" id="645990.SAMN00120144_3400"/>
<evidence type="ECO:0000256" key="2">
    <source>
        <dbReference type="ARBA" id="ARBA00022679"/>
    </source>
</evidence>
<dbReference type="InterPro" id="IPR050406">
    <property type="entry name" value="FGGY_Carb_Kinase"/>
</dbReference>
<dbReference type="EMBL" id="FWWW01000040">
    <property type="protein sequence ID" value="SMB84560.1"/>
    <property type="molecule type" value="Genomic_DNA"/>
</dbReference>
<protein>
    <submittedName>
        <fullName evidence="6">Carbohydrate kinase FGGY</fullName>
    </submittedName>
</protein>